<feature type="domain" description="NusG-like N-terminal" evidence="2">
    <location>
        <begin position="9"/>
        <end position="93"/>
    </location>
</feature>
<dbReference type="SUPFAM" id="SSF82679">
    <property type="entry name" value="N-utilization substance G protein NusG, N-terminal domain"/>
    <property type="match status" value="1"/>
</dbReference>
<dbReference type="AlphaFoldDB" id="A0A5E6MIB7"/>
<dbReference type="RefSeq" id="WP_142525704.1">
    <property type="nucleotide sequence ID" value="NZ_CABFUZ020000185.1"/>
</dbReference>
<dbReference type="OrthoDB" id="9790639at2"/>
<gene>
    <name evidence="3" type="primary">rfaH</name>
    <name evidence="3" type="ORF">MAMC_01756</name>
</gene>
<keyword evidence="1" id="KW-0804">Transcription</keyword>
<accession>A0A5E6MIB7</accession>
<comment type="caution">
    <text evidence="3">The sequence shown here is derived from an EMBL/GenBank/DDBJ whole genome shotgun (WGS) entry which is preliminary data.</text>
</comment>
<dbReference type="SUPFAM" id="SSF50104">
    <property type="entry name" value="Translation proteins SH3-like domain"/>
    <property type="match status" value="1"/>
</dbReference>
<evidence type="ECO:0000313" key="4">
    <source>
        <dbReference type="Proteomes" id="UP000381693"/>
    </source>
</evidence>
<evidence type="ECO:0000256" key="1">
    <source>
        <dbReference type="ARBA" id="ARBA00023163"/>
    </source>
</evidence>
<evidence type="ECO:0000259" key="2">
    <source>
        <dbReference type="Pfam" id="PF02357"/>
    </source>
</evidence>
<name>A0A5E6MIB7_9BACT</name>
<reference evidence="3" key="1">
    <citation type="submission" date="2019-09" db="EMBL/GenBank/DDBJ databases">
        <authorList>
            <person name="Cremers G."/>
        </authorList>
    </citation>
    <scope>NUCLEOTIDE SEQUENCE [LARGE SCALE GENOMIC DNA]</scope>
    <source>
        <strain evidence="3">3B</strain>
    </source>
</reference>
<dbReference type="InterPro" id="IPR006645">
    <property type="entry name" value="NGN-like_dom"/>
</dbReference>
<dbReference type="Pfam" id="PF02357">
    <property type="entry name" value="NusG"/>
    <property type="match status" value="1"/>
</dbReference>
<dbReference type="Proteomes" id="UP000381693">
    <property type="component" value="Unassembled WGS sequence"/>
</dbReference>
<dbReference type="EMBL" id="CABFUZ020000185">
    <property type="protein sequence ID" value="VVM07660.1"/>
    <property type="molecule type" value="Genomic_DNA"/>
</dbReference>
<dbReference type="GO" id="GO:0006354">
    <property type="term" value="P:DNA-templated transcription elongation"/>
    <property type="evidence" value="ECO:0007669"/>
    <property type="project" value="InterPro"/>
</dbReference>
<organism evidence="3 4">
    <name type="scientific">Methylacidimicrobium cyclopophantes</name>
    <dbReference type="NCBI Taxonomy" id="1041766"/>
    <lineage>
        <taxon>Bacteria</taxon>
        <taxon>Pseudomonadati</taxon>
        <taxon>Verrucomicrobiota</taxon>
        <taxon>Methylacidimicrobium</taxon>
    </lineage>
</organism>
<protein>
    <submittedName>
        <fullName evidence="3">Transcription antitermination protein RfaH</fullName>
    </submittedName>
</protein>
<dbReference type="InterPro" id="IPR008991">
    <property type="entry name" value="Translation_prot_SH3-like_sf"/>
</dbReference>
<dbReference type="InterPro" id="IPR036735">
    <property type="entry name" value="NGN_dom_sf"/>
</dbReference>
<keyword evidence="4" id="KW-1185">Reference proteome</keyword>
<sequence>MPPPGERLWFCLRAQPKRERIAYESLLRLGGVEALLPLIRYSRLRKGKRVWAIEPLFPGYLFARFEPLLRLNAVRYAQGVAKVVHFGGRYPLIPPGAADELRKLLGPENLITLDSSLEPGMEVQIGAGPLCGLHAIIREFLPGKERVRILLNWLGRQLEAEISPSDVEIPDPRIGRKIVLCNPTQPISDRKKQGF</sequence>
<dbReference type="Gene3D" id="3.30.70.940">
    <property type="entry name" value="NusG, N-terminal domain"/>
    <property type="match status" value="1"/>
</dbReference>
<evidence type="ECO:0000313" key="3">
    <source>
        <dbReference type="EMBL" id="VVM07660.1"/>
    </source>
</evidence>
<proteinExistence type="predicted"/>